<dbReference type="InterPro" id="IPR009959">
    <property type="entry name" value="Cyclase_SnoaL-like"/>
</dbReference>
<reference evidence="1 2" key="1">
    <citation type="journal article" date="2019" name="Sci. Rep.">
        <title>A multi-omics analysis of the grapevine pathogen Lasiodiplodia theobromae reveals that temperature affects the expression of virulence- and pathogenicity-related genes.</title>
        <authorList>
            <person name="Felix C."/>
            <person name="Meneses R."/>
            <person name="Goncalves M.F.M."/>
            <person name="Tilleman L."/>
            <person name="Duarte A.S."/>
            <person name="Jorrin-Novo J.V."/>
            <person name="Van de Peer Y."/>
            <person name="Deforce D."/>
            <person name="Van Nieuwerburgh F."/>
            <person name="Esteves A.C."/>
            <person name="Alves A."/>
        </authorList>
    </citation>
    <scope>NUCLEOTIDE SEQUENCE [LARGE SCALE GENOMIC DNA]</scope>
    <source>
        <strain evidence="1 2">LA-SOL3</strain>
    </source>
</reference>
<dbReference type="SUPFAM" id="SSF54427">
    <property type="entry name" value="NTF2-like"/>
    <property type="match status" value="1"/>
</dbReference>
<dbReference type="GO" id="GO:0030638">
    <property type="term" value="P:polyketide metabolic process"/>
    <property type="evidence" value="ECO:0007669"/>
    <property type="project" value="InterPro"/>
</dbReference>
<name>A0A5N5CYG5_9PEZI</name>
<evidence type="ECO:0000313" key="2">
    <source>
        <dbReference type="Proteomes" id="UP000325902"/>
    </source>
</evidence>
<gene>
    <name evidence="1" type="ORF">DBV05_g10914</name>
</gene>
<protein>
    <recommendedName>
        <fullName evidence="3">Ester cyclase</fullName>
    </recommendedName>
</protein>
<sequence>MTNEDLASKYRRYIDLCNKRGMDDLSEFVHDELTFNDKPISRIEMQKTFGAAISSAPDFNLSIEMLLVDGDMVASRMVLTSTPEREFHGLQPTGRTMKIREYAFYRFEKGKIRQLWMMLDTPSAAV</sequence>
<organism evidence="1 2">
    <name type="scientific">Lasiodiplodia theobromae</name>
    <dbReference type="NCBI Taxonomy" id="45133"/>
    <lineage>
        <taxon>Eukaryota</taxon>
        <taxon>Fungi</taxon>
        <taxon>Dikarya</taxon>
        <taxon>Ascomycota</taxon>
        <taxon>Pezizomycotina</taxon>
        <taxon>Dothideomycetes</taxon>
        <taxon>Dothideomycetes incertae sedis</taxon>
        <taxon>Botryosphaeriales</taxon>
        <taxon>Botryosphaeriaceae</taxon>
        <taxon>Lasiodiplodia</taxon>
    </lineage>
</organism>
<dbReference type="AlphaFoldDB" id="A0A5N5CYG5"/>
<dbReference type="Pfam" id="PF07366">
    <property type="entry name" value="SnoaL"/>
    <property type="match status" value="1"/>
</dbReference>
<dbReference type="Gene3D" id="3.10.450.50">
    <property type="match status" value="1"/>
</dbReference>
<dbReference type="PANTHER" id="PTHR38436">
    <property type="entry name" value="POLYKETIDE CYCLASE SNOAL-LIKE DOMAIN"/>
    <property type="match status" value="1"/>
</dbReference>
<dbReference type="OrthoDB" id="2830113at2759"/>
<dbReference type="EMBL" id="VCHE01000138">
    <property type="protein sequence ID" value="KAB2570407.1"/>
    <property type="molecule type" value="Genomic_DNA"/>
</dbReference>
<keyword evidence="2" id="KW-1185">Reference proteome</keyword>
<proteinExistence type="predicted"/>
<evidence type="ECO:0000313" key="1">
    <source>
        <dbReference type="EMBL" id="KAB2570407.1"/>
    </source>
</evidence>
<accession>A0A5N5CYG5</accession>
<dbReference type="InterPro" id="IPR032710">
    <property type="entry name" value="NTF2-like_dom_sf"/>
</dbReference>
<dbReference type="Proteomes" id="UP000325902">
    <property type="component" value="Unassembled WGS sequence"/>
</dbReference>
<evidence type="ECO:0008006" key="3">
    <source>
        <dbReference type="Google" id="ProtNLM"/>
    </source>
</evidence>
<comment type="caution">
    <text evidence="1">The sequence shown here is derived from an EMBL/GenBank/DDBJ whole genome shotgun (WGS) entry which is preliminary data.</text>
</comment>
<dbReference type="PANTHER" id="PTHR38436:SF1">
    <property type="entry name" value="ESTER CYCLASE"/>
    <property type="match status" value="1"/>
</dbReference>